<dbReference type="EMBL" id="DAKRPA010000131">
    <property type="protein sequence ID" value="DAZ97569.1"/>
    <property type="molecule type" value="Genomic_DNA"/>
</dbReference>
<accession>A0AAV2YVY4</accession>
<evidence type="ECO:0000313" key="2">
    <source>
        <dbReference type="Proteomes" id="UP001146120"/>
    </source>
</evidence>
<keyword evidence="2" id="KW-1185">Reference proteome</keyword>
<reference evidence="1" key="2">
    <citation type="journal article" date="2023" name="Microbiol Resour">
        <title>Decontamination and Annotation of the Draft Genome Sequence of the Oomycete Lagenidium giganteum ARSEF 373.</title>
        <authorList>
            <person name="Morgan W.R."/>
            <person name="Tartar A."/>
        </authorList>
    </citation>
    <scope>NUCLEOTIDE SEQUENCE</scope>
    <source>
        <strain evidence="1">ARSEF 373</strain>
    </source>
</reference>
<sequence length="52" mass="5856">MRRRPEQELSATTGWSALRIALHHRQLRRLRLCAQHVVPGVFACNGASTDTS</sequence>
<dbReference type="Proteomes" id="UP001146120">
    <property type="component" value="Unassembled WGS sequence"/>
</dbReference>
<protein>
    <submittedName>
        <fullName evidence="1">Uncharacterized protein</fullName>
    </submittedName>
</protein>
<gene>
    <name evidence="1" type="ORF">N0F65_005541</name>
</gene>
<proteinExistence type="predicted"/>
<name>A0AAV2YVY4_9STRA</name>
<evidence type="ECO:0000313" key="1">
    <source>
        <dbReference type="EMBL" id="DAZ97569.1"/>
    </source>
</evidence>
<reference evidence="1" key="1">
    <citation type="submission" date="2022-11" db="EMBL/GenBank/DDBJ databases">
        <authorList>
            <person name="Morgan W.R."/>
            <person name="Tartar A."/>
        </authorList>
    </citation>
    <scope>NUCLEOTIDE SEQUENCE</scope>
    <source>
        <strain evidence="1">ARSEF 373</strain>
    </source>
</reference>
<comment type="caution">
    <text evidence="1">The sequence shown here is derived from an EMBL/GenBank/DDBJ whole genome shotgun (WGS) entry which is preliminary data.</text>
</comment>
<organism evidence="1 2">
    <name type="scientific">Lagenidium giganteum</name>
    <dbReference type="NCBI Taxonomy" id="4803"/>
    <lineage>
        <taxon>Eukaryota</taxon>
        <taxon>Sar</taxon>
        <taxon>Stramenopiles</taxon>
        <taxon>Oomycota</taxon>
        <taxon>Peronosporomycetes</taxon>
        <taxon>Pythiales</taxon>
        <taxon>Pythiaceae</taxon>
    </lineage>
</organism>
<dbReference type="AlphaFoldDB" id="A0AAV2YVY4"/>